<dbReference type="EMBL" id="CAJNOU010009271">
    <property type="protein sequence ID" value="CAF1545215.1"/>
    <property type="molecule type" value="Genomic_DNA"/>
</dbReference>
<dbReference type="PANTHER" id="PTHR35871">
    <property type="entry name" value="EXPRESSED PROTEIN"/>
    <property type="match status" value="1"/>
</dbReference>
<evidence type="ECO:0000313" key="5">
    <source>
        <dbReference type="EMBL" id="CAF4211676.1"/>
    </source>
</evidence>
<proteinExistence type="predicted"/>
<dbReference type="EMBL" id="CAJNOO010008576">
    <property type="protein sequence ID" value="CAF1483525.1"/>
    <property type="molecule type" value="Genomic_DNA"/>
</dbReference>
<evidence type="ECO:0000313" key="2">
    <source>
        <dbReference type="EMBL" id="CAF1483525.1"/>
    </source>
</evidence>
<comment type="caution">
    <text evidence="4">The sequence shown here is derived from an EMBL/GenBank/DDBJ whole genome shotgun (WGS) entry which is preliminary data.</text>
</comment>
<dbReference type="EMBL" id="CAJOAX010016436">
    <property type="protein sequence ID" value="CAF4164433.1"/>
    <property type="molecule type" value="Genomic_DNA"/>
</dbReference>
<feature type="compositionally biased region" description="Polar residues" evidence="1">
    <location>
        <begin position="1"/>
        <end position="18"/>
    </location>
</feature>
<evidence type="ECO:0000313" key="3">
    <source>
        <dbReference type="EMBL" id="CAF1545215.1"/>
    </source>
</evidence>
<dbReference type="EMBL" id="CAJOBE010017502">
    <property type="protein sequence ID" value="CAF4211676.1"/>
    <property type="molecule type" value="Genomic_DNA"/>
</dbReference>
<dbReference type="AlphaFoldDB" id="A0A819Z2E7"/>
<dbReference type="PANTHER" id="PTHR35871:SF1">
    <property type="entry name" value="CXC1-LIKE CYSTEINE CLUSTER ASSOCIATED WITH KDZ TRANSPOSASES DOMAIN-CONTAINING PROTEIN"/>
    <property type="match status" value="1"/>
</dbReference>
<feature type="compositionally biased region" description="Basic and acidic residues" evidence="1">
    <location>
        <begin position="34"/>
        <end position="43"/>
    </location>
</feature>
<organism evidence="4 6">
    <name type="scientific">Rotaria sordida</name>
    <dbReference type="NCBI Taxonomy" id="392033"/>
    <lineage>
        <taxon>Eukaryota</taxon>
        <taxon>Metazoa</taxon>
        <taxon>Spiralia</taxon>
        <taxon>Gnathifera</taxon>
        <taxon>Rotifera</taxon>
        <taxon>Eurotatoria</taxon>
        <taxon>Bdelloidea</taxon>
        <taxon>Philodinida</taxon>
        <taxon>Philodinidae</taxon>
        <taxon>Rotaria</taxon>
    </lineage>
</organism>
<dbReference type="OrthoDB" id="10056382at2759"/>
<gene>
    <name evidence="5" type="ORF">FNK824_LOCUS36803</name>
    <name evidence="4" type="ORF">OTI717_LOCUS36877</name>
    <name evidence="2" type="ORF">RFH988_LOCUS38097</name>
    <name evidence="3" type="ORF">SEV965_LOCUS38373</name>
</gene>
<dbReference type="Proteomes" id="UP000663823">
    <property type="component" value="Unassembled WGS sequence"/>
</dbReference>
<evidence type="ECO:0000313" key="6">
    <source>
        <dbReference type="Proteomes" id="UP000663823"/>
    </source>
</evidence>
<dbReference type="Proteomes" id="UP000663882">
    <property type="component" value="Unassembled WGS sequence"/>
</dbReference>
<reference evidence="4" key="1">
    <citation type="submission" date="2021-02" db="EMBL/GenBank/DDBJ databases">
        <authorList>
            <person name="Nowell W R."/>
        </authorList>
    </citation>
    <scope>NUCLEOTIDE SEQUENCE</scope>
</reference>
<name>A0A819Z2E7_9BILA</name>
<evidence type="ECO:0000256" key="1">
    <source>
        <dbReference type="SAM" id="MobiDB-lite"/>
    </source>
</evidence>
<accession>A0A819Z2E7</accession>
<sequence>MPGLSSRQAKLRSANSQRWPKENIPSESEGSSEDDSKMDADFKVDSDDDEGDFLEKFDLNDIGDLLELCHQQGSLKNISLLIYMTLRYFSISWREIDSFLQQIGGTRCETAHKWAKIYLTGDLIEFNNDTRGGKVSGSFYDMFPDIENEAKLFATNECQKKTSDFKAADLRNFIDAKFYEVTGLKKDINDSYVRSERSCRLDLKKWGAKFEKNSQRPYFEGHERDDVVNHRNTFIDYFLSRKNHYYTLTDDETPAWISPARRPCILMCHDESTFRSGEVSAKRWMMNNGSGFFSKGRGRSYMVSDFLVQHPSGPFFSLNDDEWNEAIKKYPTIDQISDVEYVERSVTASINIGTDYYFDNNTILEQFERLFQMLEFKKEFENHDIEIIVDNARTHTAKSYSLNDFVAQSRKHFVEKQIYKKLFRRFWRCLNAYQSGKNYSQVLQLFFSHLCKADVSSHRKITNTNLN</sequence>
<feature type="region of interest" description="Disordered" evidence="1">
    <location>
        <begin position="1"/>
        <end position="43"/>
    </location>
</feature>
<dbReference type="Proteomes" id="UP000663874">
    <property type="component" value="Unassembled WGS sequence"/>
</dbReference>
<evidence type="ECO:0000313" key="4">
    <source>
        <dbReference type="EMBL" id="CAF4164433.1"/>
    </source>
</evidence>
<dbReference type="Proteomes" id="UP000663889">
    <property type="component" value="Unassembled WGS sequence"/>
</dbReference>
<protein>
    <submittedName>
        <fullName evidence="4">Uncharacterized protein</fullName>
    </submittedName>
</protein>